<dbReference type="Gene3D" id="1.20.58.1480">
    <property type="match status" value="1"/>
</dbReference>
<dbReference type="RefSeq" id="WP_119015794.1">
    <property type="nucleotide sequence ID" value="NZ_QXEV01000004.1"/>
</dbReference>
<comment type="induction">
    <text evidence="15">By heat shock.</text>
</comment>
<dbReference type="GO" id="GO:0004252">
    <property type="term" value="F:serine-type endopeptidase activity"/>
    <property type="evidence" value="ECO:0007669"/>
    <property type="project" value="UniProtKB-UniRule"/>
</dbReference>
<dbReference type="InterPro" id="IPR003111">
    <property type="entry name" value="Lon_prtase_N"/>
</dbReference>
<dbReference type="PROSITE" id="PS01046">
    <property type="entry name" value="LON_SER"/>
    <property type="match status" value="1"/>
</dbReference>
<feature type="active site" evidence="15 17">
    <location>
        <position position="679"/>
    </location>
</feature>
<name>A0A397RUP0_9MOLU</name>
<dbReference type="GO" id="GO:0016887">
    <property type="term" value="F:ATP hydrolysis activity"/>
    <property type="evidence" value="ECO:0007669"/>
    <property type="project" value="UniProtKB-UniRule"/>
</dbReference>
<dbReference type="SUPFAM" id="SSF54211">
    <property type="entry name" value="Ribosomal protein S5 domain 2-like"/>
    <property type="match status" value="1"/>
</dbReference>
<comment type="caution">
    <text evidence="23">The sequence shown here is derived from an EMBL/GenBank/DDBJ whole genome shotgun (WGS) entry which is preliminary data.</text>
</comment>
<organism evidence="23 24">
    <name type="scientific">Anaeroplasma bactoclasticum</name>
    <dbReference type="NCBI Taxonomy" id="2088"/>
    <lineage>
        <taxon>Bacteria</taxon>
        <taxon>Bacillati</taxon>
        <taxon>Mycoplasmatota</taxon>
        <taxon>Mollicutes</taxon>
        <taxon>Anaeroplasmatales</taxon>
        <taxon>Anaeroplasmataceae</taxon>
        <taxon>Anaeroplasma</taxon>
    </lineage>
</organism>
<dbReference type="InterPro" id="IPR003593">
    <property type="entry name" value="AAA+_ATPase"/>
</dbReference>
<dbReference type="CDD" id="cd19500">
    <property type="entry name" value="RecA-like_Lon"/>
    <property type="match status" value="1"/>
</dbReference>
<evidence type="ECO:0000256" key="11">
    <source>
        <dbReference type="ARBA" id="ARBA00053875"/>
    </source>
</evidence>
<protein>
    <recommendedName>
        <fullName evidence="13 15">Lon protease</fullName>
        <ecNumber evidence="12 15">3.4.21.53</ecNumber>
    </recommendedName>
    <alternativeName>
        <fullName evidence="14 15">ATP-dependent protease La</fullName>
    </alternativeName>
</protein>
<comment type="subunit">
    <text evidence="9 15 16">Homohexamer. Organized in a ring with a central cavity.</text>
</comment>
<keyword evidence="5 15" id="KW-0378">Hydrolase</keyword>
<dbReference type="InParanoid" id="A0A397RUP0"/>
<dbReference type="Gene3D" id="3.30.230.10">
    <property type="match status" value="1"/>
</dbReference>
<sequence length="773" mass="86159">MEENTKIVLPAIAVRGLVPLPNNEFKIEVGRPNSILALDASEKMYGGNIILLVQKDANVVNATPEDVELVGALAKVTLKLKLPNNNYRVKFKVTNRIKVTEYTSADPYFVVAYEKLFSVLANDEKETALIKNISSEIAQAGQTLFSSPDEIARLIQNGTNADVLSDVIAYQLKLSGNLSKYRYLEETVVSQRLDMILQDIERERQIVEIENKINKDVKKSIDDSQKEYYLREKMRAIQNELGDKARQEEDVEKLRKALEEAHLPKAIYDKAMNELQKYASTSNQMAESGVIRSYLDWIIELPWYKASEDNNDLKDVAEKLDKNHYGLTKVKDRIIEYLAVKKMTGKNPSTILCFAGPPGVGKTSLARSISEALGRKFVKQSLGGVRDESEIRGHRRTYIGALPGRILKGMKDAGTVNPVFLLDEIDKMTADYRGDPAAAMLEVLDPEQNKYFSDNYLEEPYDLSQVMFITTANDLSDIPGPLRDRMEIIELSSYTEIEKFNIGFKHLLPREIEAHGLKPEQLTITDDAMYAIIRGYTREAGVRELDRMIATICRKTVKGILIDNITSVTVTPENVTDYLGKIRFFNNQNRNENQVGVVTGLAYTSFGGDTLDIEVTTYPGKGGLILTGKLGDVMKESATAAFSYVKAHQVEFKIPEGFLEKNDVHIHVPEGAVPKDGPSAGVTLTTALVSALSNRPVDCHLGMTGEITLRGAVLPIGGLREKSIAAARSGLTKIFIPKENERDIEDIPEEVQKVLEIKPVSHVSEIINEIFPA</sequence>
<dbReference type="Pfam" id="PF05362">
    <property type="entry name" value="Lon_C"/>
    <property type="match status" value="1"/>
</dbReference>
<evidence type="ECO:0000256" key="4">
    <source>
        <dbReference type="ARBA" id="ARBA00022741"/>
    </source>
</evidence>
<evidence type="ECO:0000259" key="22">
    <source>
        <dbReference type="PROSITE" id="PS51787"/>
    </source>
</evidence>
<comment type="subcellular location">
    <subcellularLocation>
        <location evidence="1 15 16">Cytoplasm</location>
    </subcellularLocation>
</comment>
<dbReference type="InterPro" id="IPR054594">
    <property type="entry name" value="Lon_lid"/>
</dbReference>
<dbReference type="PANTHER" id="PTHR10046">
    <property type="entry name" value="ATP DEPENDENT LON PROTEASE FAMILY MEMBER"/>
    <property type="match status" value="1"/>
</dbReference>
<evidence type="ECO:0000313" key="24">
    <source>
        <dbReference type="Proteomes" id="UP000266506"/>
    </source>
</evidence>
<keyword evidence="7 15" id="KW-0067">ATP-binding</keyword>
<dbReference type="InterPro" id="IPR020568">
    <property type="entry name" value="Ribosomal_Su5_D2-typ_SF"/>
</dbReference>
<dbReference type="GO" id="GO:0005524">
    <property type="term" value="F:ATP binding"/>
    <property type="evidence" value="ECO:0007669"/>
    <property type="project" value="UniProtKB-UniRule"/>
</dbReference>
<dbReference type="Gene3D" id="2.30.130.40">
    <property type="entry name" value="LON domain-like"/>
    <property type="match status" value="1"/>
</dbReference>
<dbReference type="EMBL" id="QXEV01000004">
    <property type="protein sequence ID" value="RIA78050.1"/>
    <property type="molecule type" value="Genomic_DNA"/>
</dbReference>
<evidence type="ECO:0000256" key="15">
    <source>
        <dbReference type="HAMAP-Rule" id="MF_01973"/>
    </source>
</evidence>
<evidence type="ECO:0000259" key="21">
    <source>
        <dbReference type="PROSITE" id="PS51786"/>
    </source>
</evidence>
<dbReference type="PIRSF" id="PIRSF001174">
    <property type="entry name" value="Lon_proteas"/>
    <property type="match status" value="1"/>
</dbReference>
<evidence type="ECO:0000256" key="1">
    <source>
        <dbReference type="ARBA" id="ARBA00004496"/>
    </source>
</evidence>
<evidence type="ECO:0000256" key="5">
    <source>
        <dbReference type="ARBA" id="ARBA00022801"/>
    </source>
</evidence>
<dbReference type="NCBIfam" id="TIGR00763">
    <property type="entry name" value="lon"/>
    <property type="match status" value="1"/>
</dbReference>
<dbReference type="Gene3D" id="3.40.50.300">
    <property type="entry name" value="P-loop containing nucleotide triphosphate hydrolases"/>
    <property type="match status" value="1"/>
</dbReference>
<dbReference type="SMART" id="SM00382">
    <property type="entry name" value="AAA"/>
    <property type="match status" value="1"/>
</dbReference>
<dbReference type="GO" id="GO:0006515">
    <property type="term" value="P:protein quality control for misfolded or incompletely synthesized proteins"/>
    <property type="evidence" value="ECO:0007669"/>
    <property type="project" value="UniProtKB-UniRule"/>
</dbReference>
<keyword evidence="8 15" id="KW-0346">Stress response</keyword>
<evidence type="ECO:0000256" key="12">
    <source>
        <dbReference type="ARBA" id="ARBA00066743"/>
    </source>
</evidence>
<evidence type="ECO:0000256" key="16">
    <source>
        <dbReference type="PIRNR" id="PIRNR001174"/>
    </source>
</evidence>
<dbReference type="InterPro" id="IPR015947">
    <property type="entry name" value="PUA-like_sf"/>
</dbReference>
<dbReference type="InterPro" id="IPR027543">
    <property type="entry name" value="Lon_bac"/>
</dbReference>
<keyword evidence="3 15" id="KW-0645">Protease</keyword>
<dbReference type="InterPro" id="IPR046336">
    <property type="entry name" value="Lon_prtase_N_sf"/>
</dbReference>
<feature type="binding site" evidence="15 18">
    <location>
        <begin position="356"/>
        <end position="363"/>
    </location>
    <ligand>
        <name>ATP</name>
        <dbReference type="ChEBI" id="CHEBI:30616"/>
    </ligand>
</feature>
<dbReference type="FunCoup" id="A0A397RUP0">
    <property type="interactions" value="321"/>
</dbReference>
<keyword evidence="2 15" id="KW-0963">Cytoplasm</keyword>
<dbReference type="Proteomes" id="UP000266506">
    <property type="component" value="Unassembled WGS sequence"/>
</dbReference>
<comment type="catalytic activity">
    <reaction evidence="10 15 16 19">
        <text>Hydrolysis of proteins in presence of ATP.</text>
        <dbReference type="EC" id="3.4.21.53"/>
    </reaction>
</comment>
<dbReference type="GO" id="GO:0034605">
    <property type="term" value="P:cellular response to heat"/>
    <property type="evidence" value="ECO:0007669"/>
    <property type="project" value="UniProtKB-UniRule"/>
</dbReference>
<dbReference type="Pfam" id="PF02190">
    <property type="entry name" value="LON_substr_bdg"/>
    <property type="match status" value="1"/>
</dbReference>
<evidence type="ECO:0000256" key="17">
    <source>
        <dbReference type="PIRSR" id="PIRSR001174-1"/>
    </source>
</evidence>
<dbReference type="InterPro" id="IPR027065">
    <property type="entry name" value="Lon_Prtase"/>
</dbReference>
<dbReference type="SUPFAM" id="SSF88697">
    <property type="entry name" value="PUA domain-like"/>
    <property type="match status" value="1"/>
</dbReference>
<dbReference type="HAMAP" id="MF_01973">
    <property type="entry name" value="lon_bact"/>
    <property type="match status" value="1"/>
</dbReference>
<dbReference type="Gene3D" id="1.20.5.5270">
    <property type="match status" value="1"/>
</dbReference>
<dbReference type="InterPro" id="IPR014721">
    <property type="entry name" value="Ribsml_uS5_D2-typ_fold_subgr"/>
</dbReference>
<evidence type="ECO:0000256" key="8">
    <source>
        <dbReference type="ARBA" id="ARBA00023016"/>
    </source>
</evidence>
<dbReference type="FunFam" id="3.40.50.300:FF:000021">
    <property type="entry name" value="Lon protease homolog"/>
    <property type="match status" value="1"/>
</dbReference>
<evidence type="ECO:0000256" key="20">
    <source>
        <dbReference type="RuleBase" id="RU000591"/>
    </source>
</evidence>
<evidence type="ECO:0000256" key="19">
    <source>
        <dbReference type="PROSITE-ProRule" id="PRU01122"/>
    </source>
</evidence>
<evidence type="ECO:0000256" key="13">
    <source>
        <dbReference type="ARBA" id="ARBA00071934"/>
    </source>
</evidence>
<dbReference type="Pfam" id="PF00004">
    <property type="entry name" value="AAA"/>
    <property type="match status" value="1"/>
</dbReference>
<feature type="active site" evidence="15 17">
    <location>
        <position position="722"/>
    </location>
</feature>
<dbReference type="InterPro" id="IPR008269">
    <property type="entry name" value="Lon_proteolytic"/>
</dbReference>
<evidence type="ECO:0000256" key="9">
    <source>
        <dbReference type="ARBA" id="ARBA00026070"/>
    </source>
</evidence>
<dbReference type="InterPro" id="IPR008268">
    <property type="entry name" value="Peptidase_S16_AS"/>
</dbReference>
<dbReference type="Pfam" id="PF22667">
    <property type="entry name" value="Lon_lid"/>
    <property type="match status" value="1"/>
</dbReference>
<dbReference type="EC" id="3.4.21.53" evidence="12 15"/>
<feature type="domain" description="Lon proteolytic" evidence="21">
    <location>
        <begin position="592"/>
        <end position="773"/>
    </location>
</feature>
<evidence type="ECO:0000313" key="23">
    <source>
        <dbReference type="EMBL" id="RIA78050.1"/>
    </source>
</evidence>
<proteinExistence type="evidence at transcript level"/>
<gene>
    <name evidence="15" type="primary">lon</name>
    <name evidence="23" type="ORF">EI71_00627</name>
</gene>
<dbReference type="SUPFAM" id="SSF52540">
    <property type="entry name" value="P-loop containing nucleoside triphosphate hydrolases"/>
    <property type="match status" value="1"/>
</dbReference>
<dbReference type="InterPro" id="IPR027417">
    <property type="entry name" value="P-loop_NTPase"/>
</dbReference>
<comment type="similarity">
    <text evidence="15 16 19 20">Belongs to the peptidase S16 family.</text>
</comment>
<comment type="function">
    <text evidence="11 15">ATP-dependent serine protease that mediates the selective degradation of mutant and abnormal proteins as well as certain short-lived regulatory proteins. Required for cellular homeostasis and for survival from DNA damage and developmental changes induced by stress. Degrades polypeptides processively to yield small peptide fragments that are 5 to 10 amino acids long. Binds to DNA in a double-stranded, site-specific manner.</text>
</comment>
<dbReference type="InterPro" id="IPR004815">
    <property type="entry name" value="Lon_bac/euk-typ"/>
</dbReference>
<evidence type="ECO:0000256" key="10">
    <source>
        <dbReference type="ARBA" id="ARBA00050665"/>
    </source>
</evidence>
<evidence type="ECO:0000256" key="14">
    <source>
        <dbReference type="ARBA" id="ARBA00082722"/>
    </source>
</evidence>
<keyword evidence="6 15" id="KW-0720">Serine protease</keyword>
<keyword evidence="24" id="KW-1185">Reference proteome</keyword>
<keyword evidence="4 15" id="KW-0547">Nucleotide-binding</keyword>
<evidence type="ECO:0000256" key="6">
    <source>
        <dbReference type="ARBA" id="ARBA00022825"/>
    </source>
</evidence>
<dbReference type="PRINTS" id="PR00830">
    <property type="entry name" value="ENDOLAPTASE"/>
</dbReference>
<dbReference type="PROSITE" id="PS51787">
    <property type="entry name" value="LON_N"/>
    <property type="match status" value="1"/>
</dbReference>
<evidence type="ECO:0000256" key="18">
    <source>
        <dbReference type="PIRSR" id="PIRSR001174-2"/>
    </source>
</evidence>
<dbReference type="GO" id="GO:0043565">
    <property type="term" value="F:sequence-specific DNA binding"/>
    <property type="evidence" value="ECO:0007669"/>
    <property type="project" value="UniProtKB-UniRule"/>
</dbReference>
<evidence type="ECO:0000256" key="3">
    <source>
        <dbReference type="ARBA" id="ARBA00022670"/>
    </source>
</evidence>
<dbReference type="GO" id="GO:0004176">
    <property type="term" value="F:ATP-dependent peptidase activity"/>
    <property type="evidence" value="ECO:0007669"/>
    <property type="project" value="UniProtKB-UniRule"/>
</dbReference>
<evidence type="ECO:0000256" key="2">
    <source>
        <dbReference type="ARBA" id="ARBA00022490"/>
    </source>
</evidence>
<dbReference type="GO" id="GO:0005737">
    <property type="term" value="C:cytoplasm"/>
    <property type="evidence" value="ECO:0007669"/>
    <property type="project" value="UniProtKB-SubCell"/>
</dbReference>
<dbReference type="Gene3D" id="1.10.8.60">
    <property type="match status" value="1"/>
</dbReference>
<accession>A0A397RUP0</accession>
<dbReference type="PROSITE" id="PS51786">
    <property type="entry name" value="LON_PROTEOLYTIC"/>
    <property type="match status" value="1"/>
</dbReference>
<dbReference type="InterPro" id="IPR003959">
    <property type="entry name" value="ATPase_AAA_core"/>
</dbReference>
<dbReference type="SMART" id="SM00464">
    <property type="entry name" value="LON"/>
    <property type="match status" value="1"/>
</dbReference>
<evidence type="ECO:0000256" key="7">
    <source>
        <dbReference type="ARBA" id="ARBA00022840"/>
    </source>
</evidence>
<dbReference type="OrthoDB" id="9803599at2"/>
<reference evidence="23 24" key="1">
    <citation type="submission" date="2018-08" db="EMBL/GenBank/DDBJ databases">
        <title>Genomic Encyclopedia of Archaeal and Bacterial Type Strains, Phase II (KMG-II): from individual species to whole genera.</title>
        <authorList>
            <person name="Goeker M."/>
        </authorList>
    </citation>
    <scope>NUCLEOTIDE SEQUENCE [LARGE SCALE GENOMIC DNA]</scope>
    <source>
        <strain evidence="23 24">ATCC 27112</strain>
    </source>
</reference>
<dbReference type="AlphaFoldDB" id="A0A397RUP0"/>
<feature type="domain" description="Lon N-terminal" evidence="22">
    <location>
        <begin position="9"/>
        <end position="204"/>
    </location>
</feature>